<keyword evidence="5" id="KW-0472">Membrane</keyword>
<dbReference type="SUPFAM" id="SSF49299">
    <property type="entry name" value="PKD domain"/>
    <property type="match status" value="3"/>
</dbReference>
<evidence type="ECO:0000256" key="5">
    <source>
        <dbReference type="ARBA" id="ARBA00023136"/>
    </source>
</evidence>
<feature type="domain" description="PKD" evidence="6">
    <location>
        <begin position="59"/>
        <end position="110"/>
    </location>
</feature>
<dbReference type="PANTHER" id="PTHR46730:SF1">
    <property type="entry name" value="PLAT DOMAIN-CONTAINING PROTEIN"/>
    <property type="match status" value="1"/>
</dbReference>
<evidence type="ECO:0000259" key="6">
    <source>
        <dbReference type="PROSITE" id="PS50093"/>
    </source>
</evidence>
<comment type="caution">
    <text evidence="7">The sequence shown here is derived from an EMBL/GenBank/DDBJ whole genome shotgun (WGS) entry which is preliminary data.</text>
</comment>
<dbReference type="AlphaFoldDB" id="A0A199XV14"/>
<sequence>MYKEQMKKISLLFLFIIITSCYQETAIAIEGDFTTSYVNADESVPVIIAIDSKVIGADTYEWTFEGGSPSTSSLKNPGEVLYEKQGTYTIKLKATNVDGERKELSKTVLIKEGIAIQFSHEIIKSNYSPVEVVLTNTTPGEGLTFTWNFEGGIPATFTGKTPPNVVFTSPGKHTITLTVSNGFESEKQMQTLTVAPYLASSFSYTPKFEDDDYQAPVEISFTNASISASNYLWTFEGGTPATSTLENPTVIFKNAGTHEVILKAINDKTSQLFKSSITVLPDTNLRVFTNIKLGINSAHTNNSIGAMFSTTTRQVYKANEINDQNSGLIDIAFQGLNSNFTYNRFISPDQANNYGFTALKKAQNTIFINSQNLCNCGLNFTEVQFDAMLNDSPIKSLNISYTAVGEQQFGFTFPRIILFKTEDGRKGAIKVKDMIKNGTSSYILCDIKVQKQ</sequence>
<dbReference type="CDD" id="cd00146">
    <property type="entry name" value="PKD"/>
    <property type="match status" value="3"/>
</dbReference>
<comment type="subcellular location">
    <subcellularLocation>
        <location evidence="1">Membrane</location>
        <topology evidence="1">Multi-pass membrane protein</topology>
    </subcellularLocation>
</comment>
<name>A0A199XV14_9FLAO</name>
<dbReference type="SMART" id="SM00089">
    <property type="entry name" value="PKD"/>
    <property type="match status" value="3"/>
</dbReference>
<keyword evidence="8" id="KW-1185">Reference proteome</keyword>
<dbReference type="PATRIC" id="fig|29536.5.peg.368"/>
<dbReference type="GO" id="GO:0005886">
    <property type="term" value="C:plasma membrane"/>
    <property type="evidence" value="ECO:0007669"/>
    <property type="project" value="TreeGrafter"/>
</dbReference>
<organism evidence="7 8">
    <name type="scientific">Flavobacterium succinicans</name>
    <dbReference type="NCBI Taxonomy" id="29536"/>
    <lineage>
        <taxon>Bacteria</taxon>
        <taxon>Pseudomonadati</taxon>
        <taxon>Bacteroidota</taxon>
        <taxon>Flavobacteriia</taxon>
        <taxon>Flavobacteriales</taxon>
        <taxon>Flavobacteriaceae</taxon>
        <taxon>Flavobacterium</taxon>
    </lineage>
</organism>
<dbReference type="PROSITE" id="PS50093">
    <property type="entry name" value="PKD"/>
    <property type="match status" value="2"/>
</dbReference>
<dbReference type="Pfam" id="PF00801">
    <property type="entry name" value="PKD"/>
    <property type="match status" value="3"/>
</dbReference>
<protein>
    <submittedName>
        <fullName evidence="7">PKD domain protein</fullName>
    </submittedName>
</protein>
<dbReference type="PANTHER" id="PTHR46730">
    <property type="entry name" value="POLYCYSTIN-1"/>
    <property type="match status" value="1"/>
</dbReference>
<gene>
    <name evidence="7" type="ORF">FLB_03480</name>
</gene>
<evidence type="ECO:0000313" key="8">
    <source>
        <dbReference type="Proteomes" id="UP000093807"/>
    </source>
</evidence>
<dbReference type="EMBL" id="JMTM01000013">
    <property type="protein sequence ID" value="OAZ05257.1"/>
    <property type="molecule type" value="Genomic_DNA"/>
</dbReference>
<reference evidence="7 8" key="1">
    <citation type="submission" date="2016-06" db="EMBL/GenBank/DDBJ databases">
        <title>Draft genome sequence of Flavobacterium succinicans strain DD5b.</title>
        <authorList>
            <person name="Poehlein A."/>
            <person name="Daniel R."/>
            <person name="Simeonova D.D."/>
        </authorList>
    </citation>
    <scope>NUCLEOTIDE SEQUENCE [LARGE SCALE GENOMIC DNA]</scope>
    <source>
        <strain evidence="7 8">DD5b</strain>
    </source>
</reference>
<evidence type="ECO:0000256" key="3">
    <source>
        <dbReference type="ARBA" id="ARBA00022737"/>
    </source>
</evidence>
<dbReference type="InterPro" id="IPR013783">
    <property type="entry name" value="Ig-like_fold"/>
</dbReference>
<accession>A0A199XV14</accession>
<dbReference type="Gene3D" id="2.60.40.10">
    <property type="entry name" value="Immunoglobulins"/>
    <property type="match status" value="3"/>
</dbReference>
<proteinExistence type="predicted"/>
<evidence type="ECO:0000256" key="1">
    <source>
        <dbReference type="ARBA" id="ARBA00004141"/>
    </source>
</evidence>
<feature type="domain" description="PKD" evidence="6">
    <location>
        <begin position="124"/>
        <end position="181"/>
    </location>
</feature>
<evidence type="ECO:0000313" key="7">
    <source>
        <dbReference type="EMBL" id="OAZ05257.1"/>
    </source>
</evidence>
<keyword evidence="3" id="KW-0677">Repeat</keyword>
<dbReference type="Proteomes" id="UP000093807">
    <property type="component" value="Unassembled WGS sequence"/>
</dbReference>
<dbReference type="GO" id="GO:0006816">
    <property type="term" value="P:calcium ion transport"/>
    <property type="evidence" value="ECO:0007669"/>
    <property type="project" value="TreeGrafter"/>
</dbReference>
<evidence type="ECO:0000256" key="2">
    <source>
        <dbReference type="ARBA" id="ARBA00022692"/>
    </source>
</evidence>
<keyword evidence="2" id="KW-0812">Transmembrane</keyword>
<evidence type="ECO:0000256" key="4">
    <source>
        <dbReference type="ARBA" id="ARBA00022989"/>
    </source>
</evidence>
<dbReference type="GO" id="GO:0005261">
    <property type="term" value="F:monoatomic cation channel activity"/>
    <property type="evidence" value="ECO:0007669"/>
    <property type="project" value="TreeGrafter"/>
</dbReference>
<keyword evidence="4" id="KW-1133">Transmembrane helix</keyword>
<dbReference type="OrthoDB" id="622252at2"/>
<dbReference type="InterPro" id="IPR035986">
    <property type="entry name" value="PKD_dom_sf"/>
</dbReference>
<dbReference type="PROSITE" id="PS51257">
    <property type="entry name" value="PROKAR_LIPOPROTEIN"/>
    <property type="match status" value="1"/>
</dbReference>
<dbReference type="InterPro" id="IPR000601">
    <property type="entry name" value="PKD_dom"/>
</dbReference>
<dbReference type="InterPro" id="IPR022409">
    <property type="entry name" value="PKD/Chitinase_dom"/>
</dbReference>